<feature type="transmembrane region" description="Helical" evidence="1">
    <location>
        <begin position="56"/>
        <end position="74"/>
    </location>
</feature>
<keyword evidence="1" id="KW-1133">Transmembrane helix</keyword>
<keyword evidence="3" id="KW-1185">Reference proteome</keyword>
<accession>A0A8X6Q7J7</accession>
<evidence type="ECO:0000313" key="3">
    <source>
        <dbReference type="Proteomes" id="UP000887013"/>
    </source>
</evidence>
<dbReference type="EMBL" id="BMAW01078398">
    <property type="protein sequence ID" value="GFU10841.1"/>
    <property type="molecule type" value="Genomic_DNA"/>
</dbReference>
<evidence type="ECO:0000313" key="2">
    <source>
        <dbReference type="EMBL" id="GFU10841.1"/>
    </source>
</evidence>
<comment type="caution">
    <text evidence="2">The sequence shown here is derived from an EMBL/GenBank/DDBJ whole genome shotgun (WGS) entry which is preliminary data.</text>
</comment>
<evidence type="ECO:0000256" key="1">
    <source>
        <dbReference type="SAM" id="Phobius"/>
    </source>
</evidence>
<dbReference type="Proteomes" id="UP000887013">
    <property type="component" value="Unassembled WGS sequence"/>
</dbReference>
<keyword evidence="1" id="KW-0472">Membrane</keyword>
<organism evidence="2 3">
    <name type="scientific">Nephila pilipes</name>
    <name type="common">Giant wood spider</name>
    <name type="synonym">Nephila maculata</name>
    <dbReference type="NCBI Taxonomy" id="299642"/>
    <lineage>
        <taxon>Eukaryota</taxon>
        <taxon>Metazoa</taxon>
        <taxon>Ecdysozoa</taxon>
        <taxon>Arthropoda</taxon>
        <taxon>Chelicerata</taxon>
        <taxon>Arachnida</taxon>
        <taxon>Araneae</taxon>
        <taxon>Araneomorphae</taxon>
        <taxon>Entelegynae</taxon>
        <taxon>Araneoidea</taxon>
        <taxon>Nephilidae</taxon>
        <taxon>Nephila</taxon>
    </lineage>
</organism>
<protein>
    <submittedName>
        <fullName evidence="2">Uncharacterized protein</fullName>
    </submittedName>
</protein>
<reference evidence="2" key="1">
    <citation type="submission" date="2020-08" db="EMBL/GenBank/DDBJ databases">
        <title>Multicomponent nature underlies the extraordinary mechanical properties of spider dragline silk.</title>
        <authorList>
            <person name="Kono N."/>
            <person name="Nakamura H."/>
            <person name="Mori M."/>
            <person name="Yoshida Y."/>
            <person name="Ohtoshi R."/>
            <person name="Malay A.D."/>
            <person name="Moran D.A.P."/>
            <person name="Tomita M."/>
            <person name="Numata K."/>
            <person name="Arakawa K."/>
        </authorList>
    </citation>
    <scope>NUCLEOTIDE SEQUENCE</scope>
</reference>
<gene>
    <name evidence="2" type="ORF">NPIL_497701</name>
</gene>
<sequence length="125" mass="13468">MAVITTPKPRCSRAALHGCMAVLAARSVRLRGGAVWQAAAAAAFAVRAGFAYCVHALRAFLLAASLRVLLVVMAKMNRRAYGRCGACCKRHVLPAWCCTQCLLEQAGRWQAGGSARRACFIILYN</sequence>
<keyword evidence="1" id="KW-0812">Transmembrane</keyword>
<proteinExistence type="predicted"/>
<dbReference type="AlphaFoldDB" id="A0A8X6Q7J7"/>
<name>A0A8X6Q7J7_NEPPI</name>